<evidence type="ECO:0000313" key="4">
    <source>
        <dbReference type="Proteomes" id="UP000077734"/>
    </source>
</evidence>
<sequence>MKSLKLHGVALHSATGNQAGFIIILGLKILIVYFDCKEGLKSSGSLFQTCLLFHLKLVLGADLKQEAKLMLMERFWQCKF</sequence>
<reference evidence="3 4" key="1">
    <citation type="submission" date="2016-03" db="EMBL/GenBank/DDBJ databases">
        <authorList>
            <person name="Heylen K."/>
            <person name="De Vos P."/>
            <person name="Vekeman B."/>
        </authorList>
    </citation>
    <scope>NUCLEOTIDE SEQUENCE [LARGE SCALE GENOMIC DNA]</scope>
    <source>
        <strain evidence="3 4">R-49807</strain>
    </source>
</reference>
<reference evidence="2 5" key="2">
    <citation type="submission" date="2016-03" db="EMBL/GenBank/DDBJ databases">
        <authorList>
            <person name="Ploux O."/>
        </authorList>
    </citation>
    <scope>NUCLEOTIDE SEQUENCE [LARGE SCALE GENOMIC DNA]</scope>
    <source>
        <strain evidence="2 5">R-45378</strain>
    </source>
</reference>
<dbReference type="EMBL" id="LUUL01000065">
    <property type="protein sequence ID" value="OAI27205.1"/>
    <property type="molecule type" value="Genomic_DNA"/>
</dbReference>
<gene>
    <name evidence="3" type="ORF">A1356_10000</name>
    <name evidence="2" type="ORF">A1507_14035</name>
</gene>
<organism evidence="2 5">
    <name type="scientific">Methylomonas koyamae</name>
    <dbReference type="NCBI Taxonomy" id="702114"/>
    <lineage>
        <taxon>Bacteria</taxon>
        <taxon>Pseudomonadati</taxon>
        <taxon>Pseudomonadota</taxon>
        <taxon>Gammaproteobacteria</taxon>
        <taxon>Methylococcales</taxon>
        <taxon>Methylococcaceae</taxon>
        <taxon>Methylomonas</taxon>
    </lineage>
</organism>
<name>A0A177NDN3_9GAMM</name>
<keyword evidence="1" id="KW-0812">Transmembrane</keyword>
<evidence type="ECO:0000256" key="1">
    <source>
        <dbReference type="SAM" id="Phobius"/>
    </source>
</evidence>
<evidence type="ECO:0000313" key="5">
    <source>
        <dbReference type="Proteomes" id="UP000077857"/>
    </source>
</evidence>
<feature type="transmembrane region" description="Helical" evidence="1">
    <location>
        <begin position="9"/>
        <end position="34"/>
    </location>
</feature>
<dbReference type="AlphaFoldDB" id="A0A177NDN3"/>
<dbReference type="Proteomes" id="UP000077857">
    <property type="component" value="Unassembled WGS sequence"/>
</dbReference>
<protein>
    <submittedName>
        <fullName evidence="2">Uncharacterized protein</fullName>
    </submittedName>
</protein>
<keyword evidence="4" id="KW-1185">Reference proteome</keyword>
<accession>A0A177NDN3</accession>
<keyword evidence="1" id="KW-0472">Membrane</keyword>
<proteinExistence type="predicted"/>
<dbReference type="EMBL" id="LUUJ01000081">
    <property type="protein sequence ID" value="OAI15543.1"/>
    <property type="molecule type" value="Genomic_DNA"/>
</dbReference>
<evidence type="ECO:0000313" key="2">
    <source>
        <dbReference type="EMBL" id="OAI15543.1"/>
    </source>
</evidence>
<evidence type="ECO:0000313" key="3">
    <source>
        <dbReference type="EMBL" id="OAI27205.1"/>
    </source>
</evidence>
<keyword evidence="1" id="KW-1133">Transmembrane helix</keyword>
<comment type="caution">
    <text evidence="2">The sequence shown here is derived from an EMBL/GenBank/DDBJ whole genome shotgun (WGS) entry which is preliminary data.</text>
</comment>
<dbReference type="Proteomes" id="UP000077734">
    <property type="component" value="Unassembled WGS sequence"/>
</dbReference>